<sequence length="143" mass="15819">MADIAMQVEVAAAPADVYQALTSTDGVAGWWTTRNETSGVVGKVNRFWFPDAPMSWDLEVTEARPGEMLSWRCVGGPPDWIGTQVRWALQAGETGTVVLLDHTGFEEVGTMYRIVTFGWAQMLERLQRYLATGSPAPYFDQAT</sequence>
<dbReference type="InterPro" id="IPR013538">
    <property type="entry name" value="ASHA1/2-like_C"/>
</dbReference>
<organism evidence="3 4">
    <name type="scientific">Kribbella caucasensis</name>
    <dbReference type="NCBI Taxonomy" id="2512215"/>
    <lineage>
        <taxon>Bacteria</taxon>
        <taxon>Bacillati</taxon>
        <taxon>Actinomycetota</taxon>
        <taxon>Actinomycetes</taxon>
        <taxon>Propionibacteriales</taxon>
        <taxon>Kribbellaceae</taxon>
        <taxon>Kribbella</taxon>
    </lineage>
</organism>
<accession>A0A4R6KA46</accession>
<comment type="caution">
    <text evidence="3">The sequence shown here is derived from an EMBL/GenBank/DDBJ whole genome shotgun (WGS) entry which is preliminary data.</text>
</comment>
<dbReference type="Pfam" id="PF08327">
    <property type="entry name" value="AHSA1"/>
    <property type="match status" value="1"/>
</dbReference>
<reference evidence="3 4" key="1">
    <citation type="submission" date="2019-03" db="EMBL/GenBank/DDBJ databases">
        <title>Genomic Encyclopedia of Type Strains, Phase III (KMG-III): the genomes of soil and plant-associated and newly described type strains.</title>
        <authorList>
            <person name="Whitman W."/>
        </authorList>
    </citation>
    <scope>NUCLEOTIDE SEQUENCE [LARGE SCALE GENOMIC DNA]</scope>
    <source>
        <strain evidence="3 4">VKM Ac-2527</strain>
    </source>
</reference>
<dbReference type="EMBL" id="SNWQ01000011">
    <property type="protein sequence ID" value="TDO46156.1"/>
    <property type="molecule type" value="Genomic_DNA"/>
</dbReference>
<dbReference type="SUPFAM" id="SSF55961">
    <property type="entry name" value="Bet v1-like"/>
    <property type="match status" value="1"/>
</dbReference>
<dbReference type="OrthoDB" id="287565at2"/>
<dbReference type="CDD" id="cd07814">
    <property type="entry name" value="SRPBCC_CalC_Aha1-like"/>
    <property type="match status" value="1"/>
</dbReference>
<dbReference type="AlphaFoldDB" id="A0A4R6KA46"/>
<comment type="similarity">
    <text evidence="1">Belongs to the AHA1 family.</text>
</comment>
<evidence type="ECO:0000313" key="3">
    <source>
        <dbReference type="EMBL" id="TDO46156.1"/>
    </source>
</evidence>
<proteinExistence type="inferred from homology"/>
<name>A0A4R6KA46_9ACTN</name>
<dbReference type="Gene3D" id="3.30.530.20">
    <property type="match status" value="1"/>
</dbReference>
<evidence type="ECO:0000259" key="2">
    <source>
        <dbReference type="Pfam" id="PF08327"/>
    </source>
</evidence>
<gene>
    <name evidence="3" type="ORF">EV643_1118</name>
</gene>
<feature type="domain" description="Activator of Hsp90 ATPase homologue 1/2-like C-terminal" evidence="2">
    <location>
        <begin position="12"/>
        <end position="130"/>
    </location>
</feature>
<evidence type="ECO:0000256" key="1">
    <source>
        <dbReference type="ARBA" id="ARBA00006817"/>
    </source>
</evidence>
<dbReference type="Proteomes" id="UP000295388">
    <property type="component" value="Unassembled WGS sequence"/>
</dbReference>
<keyword evidence="4" id="KW-1185">Reference proteome</keyword>
<protein>
    <submittedName>
        <fullName evidence="3">Uncharacterized protein YndB with AHSA1/START domain</fullName>
    </submittedName>
</protein>
<evidence type="ECO:0000313" key="4">
    <source>
        <dbReference type="Proteomes" id="UP000295388"/>
    </source>
</evidence>
<dbReference type="InterPro" id="IPR023393">
    <property type="entry name" value="START-like_dom_sf"/>
</dbReference>